<protein>
    <submittedName>
        <fullName evidence="2">Uncharacterized protein</fullName>
    </submittedName>
</protein>
<reference evidence="2" key="2">
    <citation type="journal article" date="2015" name="Fish Shellfish Immunol.">
        <title>Early steps in the European eel (Anguilla anguilla)-Vibrio vulnificus interaction in the gills: Role of the RtxA13 toxin.</title>
        <authorList>
            <person name="Callol A."/>
            <person name="Pajuelo D."/>
            <person name="Ebbesson L."/>
            <person name="Teles M."/>
            <person name="MacKenzie S."/>
            <person name="Amaro C."/>
        </authorList>
    </citation>
    <scope>NUCLEOTIDE SEQUENCE</scope>
</reference>
<name>A0A0E9TRQ9_ANGAN</name>
<dbReference type="AlphaFoldDB" id="A0A0E9TRQ9"/>
<evidence type="ECO:0000256" key="1">
    <source>
        <dbReference type="SAM" id="MobiDB-lite"/>
    </source>
</evidence>
<reference evidence="2" key="1">
    <citation type="submission" date="2014-11" db="EMBL/GenBank/DDBJ databases">
        <authorList>
            <person name="Amaro Gonzalez C."/>
        </authorList>
    </citation>
    <scope>NUCLEOTIDE SEQUENCE</scope>
</reference>
<proteinExistence type="predicted"/>
<dbReference type="EMBL" id="GBXM01052425">
    <property type="protein sequence ID" value="JAH56152.1"/>
    <property type="molecule type" value="Transcribed_RNA"/>
</dbReference>
<organism evidence="2">
    <name type="scientific">Anguilla anguilla</name>
    <name type="common">European freshwater eel</name>
    <name type="synonym">Muraena anguilla</name>
    <dbReference type="NCBI Taxonomy" id="7936"/>
    <lineage>
        <taxon>Eukaryota</taxon>
        <taxon>Metazoa</taxon>
        <taxon>Chordata</taxon>
        <taxon>Craniata</taxon>
        <taxon>Vertebrata</taxon>
        <taxon>Euteleostomi</taxon>
        <taxon>Actinopterygii</taxon>
        <taxon>Neopterygii</taxon>
        <taxon>Teleostei</taxon>
        <taxon>Anguilliformes</taxon>
        <taxon>Anguillidae</taxon>
        <taxon>Anguilla</taxon>
    </lineage>
</organism>
<sequence length="30" mass="3329">MATGVLGRYHQKSARQPTVPTRQQGNTCEL</sequence>
<evidence type="ECO:0000313" key="2">
    <source>
        <dbReference type="EMBL" id="JAH56152.1"/>
    </source>
</evidence>
<feature type="region of interest" description="Disordered" evidence="1">
    <location>
        <begin position="1"/>
        <end position="30"/>
    </location>
</feature>
<accession>A0A0E9TRQ9</accession>
<feature type="compositionally biased region" description="Polar residues" evidence="1">
    <location>
        <begin position="14"/>
        <end position="30"/>
    </location>
</feature>